<evidence type="ECO:0000259" key="1">
    <source>
        <dbReference type="PROSITE" id="PS50127"/>
    </source>
</evidence>
<accession>A0A0V0R2B9</accession>
<comment type="caution">
    <text evidence="2">The sequence shown here is derived from an EMBL/GenBank/DDBJ whole genome shotgun (WGS) entry which is preliminary data.</text>
</comment>
<dbReference type="OrthoDB" id="305516at2759"/>
<evidence type="ECO:0000313" key="3">
    <source>
        <dbReference type="Proteomes" id="UP000054937"/>
    </source>
</evidence>
<sequence length="176" mass="20654">MEQNSQVKRKRLEKEEKIAALKLKKFPDFLLLQPIIDDQGGKVYDQWQFKFKGKQGTPLEGGFYDVIIEFGSDYPKEPPKAKFVNGFVHMHVYLSGDICLPLIQSHYYSMGLTVFQIAQNIYEMVHGVPNPSDKANQQMETLYNQSKEAYYQKLKDQASKFKQYENYLCRPLTYRF</sequence>
<dbReference type="PANTHER" id="PTHR24067">
    <property type="entry name" value="UBIQUITIN-CONJUGATING ENZYME E2"/>
    <property type="match status" value="1"/>
</dbReference>
<dbReference type="InterPro" id="IPR016135">
    <property type="entry name" value="UBQ-conjugating_enzyme/RWD"/>
</dbReference>
<dbReference type="InParanoid" id="A0A0V0R2B9"/>
<dbReference type="SMART" id="SM00212">
    <property type="entry name" value="UBCc"/>
    <property type="match status" value="1"/>
</dbReference>
<organism evidence="2 3">
    <name type="scientific">Pseudocohnilembus persalinus</name>
    <name type="common">Ciliate</name>
    <dbReference type="NCBI Taxonomy" id="266149"/>
    <lineage>
        <taxon>Eukaryota</taxon>
        <taxon>Sar</taxon>
        <taxon>Alveolata</taxon>
        <taxon>Ciliophora</taxon>
        <taxon>Intramacronucleata</taxon>
        <taxon>Oligohymenophorea</taxon>
        <taxon>Scuticociliatia</taxon>
        <taxon>Philasterida</taxon>
        <taxon>Pseudocohnilembidae</taxon>
        <taxon>Pseudocohnilembus</taxon>
    </lineage>
</organism>
<proteinExistence type="predicted"/>
<dbReference type="Proteomes" id="UP000054937">
    <property type="component" value="Unassembled WGS sequence"/>
</dbReference>
<reference evidence="2 3" key="1">
    <citation type="journal article" date="2015" name="Sci. Rep.">
        <title>Genome of the facultative scuticociliatosis pathogen Pseudocohnilembus persalinus provides insight into its virulence through horizontal gene transfer.</title>
        <authorList>
            <person name="Xiong J."/>
            <person name="Wang G."/>
            <person name="Cheng J."/>
            <person name="Tian M."/>
            <person name="Pan X."/>
            <person name="Warren A."/>
            <person name="Jiang C."/>
            <person name="Yuan D."/>
            <person name="Miao W."/>
        </authorList>
    </citation>
    <scope>NUCLEOTIDE SEQUENCE [LARGE SCALE GENOMIC DNA]</scope>
    <source>
        <strain evidence="2">36N120E</strain>
    </source>
</reference>
<feature type="domain" description="UBC core" evidence="1">
    <location>
        <begin position="7"/>
        <end position="163"/>
    </location>
</feature>
<gene>
    <name evidence="2" type="ORF">PPERSA_12897</name>
</gene>
<dbReference type="Pfam" id="PF00179">
    <property type="entry name" value="UQ_con"/>
    <property type="match status" value="1"/>
</dbReference>
<name>A0A0V0R2B9_PSEPJ</name>
<dbReference type="Gene3D" id="3.10.110.10">
    <property type="entry name" value="Ubiquitin Conjugating Enzyme"/>
    <property type="match status" value="1"/>
</dbReference>
<dbReference type="EMBL" id="LDAU01000063">
    <property type="protein sequence ID" value="KRX08416.1"/>
    <property type="molecule type" value="Genomic_DNA"/>
</dbReference>
<dbReference type="AlphaFoldDB" id="A0A0V0R2B9"/>
<dbReference type="InterPro" id="IPR000608">
    <property type="entry name" value="UBC"/>
</dbReference>
<protein>
    <submittedName>
        <fullName evidence="2">Ubiquitin-conjugating enzyme/RWD-like protein</fullName>
    </submittedName>
</protein>
<dbReference type="PROSITE" id="PS50127">
    <property type="entry name" value="UBC_2"/>
    <property type="match status" value="1"/>
</dbReference>
<dbReference type="InterPro" id="IPR050113">
    <property type="entry name" value="Ub_conjugating_enzyme"/>
</dbReference>
<evidence type="ECO:0000313" key="2">
    <source>
        <dbReference type="EMBL" id="KRX08416.1"/>
    </source>
</evidence>
<dbReference type="SUPFAM" id="SSF54495">
    <property type="entry name" value="UBC-like"/>
    <property type="match status" value="1"/>
</dbReference>
<dbReference type="OMA" id="ITFRNGF"/>
<keyword evidence="3" id="KW-1185">Reference proteome</keyword>